<reference evidence="2 3" key="1">
    <citation type="journal article" date="2023" name="Arcadia Sci">
        <title>De novo assembly of a long-read Amblyomma americanum tick genome.</title>
        <authorList>
            <person name="Chou S."/>
            <person name="Poskanzer K.E."/>
            <person name="Rollins M."/>
            <person name="Thuy-Boun P.S."/>
        </authorList>
    </citation>
    <scope>NUCLEOTIDE SEQUENCE [LARGE SCALE GENOMIC DNA]</scope>
    <source>
        <strain evidence="2">F_SG_1</strain>
        <tissue evidence="2">Salivary glands</tissue>
    </source>
</reference>
<accession>A0AAQ4EMC7</accession>
<evidence type="ECO:0000256" key="1">
    <source>
        <dbReference type="SAM" id="MobiDB-lite"/>
    </source>
</evidence>
<feature type="compositionally biased region" description="Basic and acidic residues" evidence="1">
    <location>
        <begin position="189"/>
        <end position="199"/>
    </location>
</feature>
<evidence type="ECO:0000313" key="3">
    <source>
        <dbReference type="Proteomes" id="UP001321473"/>
    </source>
</evidence>
<feature type="compositionally biased region" description="Basic and acidic residues" evidence="1">
    <location>
        <begin position="1"/>
        <end position="13"/>
    </location>
</feature>
<organism evidence="2 3">
    <name type="scientific">Amblyomma americanum</name>
    <name type="common">Lone star tick</name>
    <dbReference type="NCBI Taxonomy" id="6943"/>
    <lineage>
        <taxon>Eukaryota</taxon>
        <taxon>Metazoa</taxon>
        <taxon>Ecdysozoa</taxon>
        <taxon>Arthropoda</taxon>
        <taxon>Chelicerata</taxon>
        <taxon>Arachnida</taxon>
        <taxon>Acari</taxon>
        <taxon>Parasitiformes</taxon>
        <taxon>Ixodida</taxon>
        <taxon>Ixodoidea</taxon>
        <taxon>Ixodidae</taxon>
        <taxon>Amblyomminae</taxon>
        <taxon>Amblyomma</taxon>
    </lineage>
</organism>
<feature type="compositionally biased region" description="Polar residues" evidence="1">
    <location>
        <begin position="130"/>
        <end position="141"/>
    </location>
</feature>
<gene>
    <name evidence="2" type="ORF">V5799_030736</name>
</gene>
<keyword evidence="3" id="KW-1185">Reference proteome</keyword>
<protein>
    <submittedName>
        <fullName evidence="2">Uncharacterized protein</fullName>
    </submittedName>
</protein>
<dbReference type="EMBL" id="JARKHS020013543">
    <property type="protein sequence ID" value="KAK8775919.1"/>
    <property type="molecule type" value="Genomic_DNA"/>
</dbReference>
<dbReference type="Proteomes" id="UP001321473">
    <property type="component" value="Unassembled WGS sequence"/>
</dbReference>
<feature type="region of interest" description="Disordered" evidence="1">
    <location>
        <begin position="160"/>
        <end position="246"/>
    </location>
</feature>
<name>A0AAQ4EMC7_AMBAM</name>
<sequence length="246" mass="26624">MEEAALKPREQDVQSHSTGPEHQLSCGPSDYHDGEAGTSAGQSTNATPVPVWSSHVHGASPLESRRPEPAPLSLSPIGERRRRLVTDLPFCSDDESPNNSHGPSAQISPSVTARKSSAPSSRPDPEETSGDVSTCEDSSWDAQQSLLRRHWADMCMLFSDEETPQKRRTYPDSQLLRSELRLGSQVTGDTRDDHPREAASLDGQVPAGRSRMSTTPAHGDNLGARLGRLPKPWPPAPAARSRAKSV</sequence>
<evidence type="ECO:0000313" key="2">
    <source>
        <dbReference type="EMBL" id="KAK8775919.1"/>
    </source>
</evidence>
<feature type="region of interest" description="Disordered" evidence="1">
    <location>
        <begin position="1"/>
        <end position="141"/>
    </location>
</feature>
<comment type="caution">
    <text evidence="2">The sequence shown here is derived from an EMBL/GenBank/DDBJ whole genome shotgun (WGS) entry which is preliminary data.</text>
</comment>
<feature type="compositionally biased region" description="Polar residues" evidence="1">
    <location>
        <begin position="97"/>
        <end position="120"/>
    </location>
</feature>
<dbReference type="AlphaFoldDB" id="A0AAQ4EMC7"/>
<proteinExistence type="predicted"/>